<dbReference type="PROSITE" id="PS51379">
    <property type="entry name" value="4FE4S_FER_2"/>
    <property type="match status" value="2"/>
</dbReference>
<dbReference type="Proteomes" id="UP000769766">
    <property type="component" value="Unassembled WGS sequence"/>
</dbReference>
<dbReference type="AlphaFoldDB" id="A0A932CLI1"/>
<evidence type="ECO:0000256" key="2">
    <source>
        <dbReference type="ARBA" id="ARBA00023004"/>
    </source>
</evidence>
<comment type="caution">
    <text evidence="5">The sequence shown here is derived from an EMBL/GenBank/DDBJ whole genome shotgun (WGS) entry which is preliminary data.</text>
</comment>
<reference evidence="5" key="1">
    <citation type="submission" date="2020-07" db="EMBL/GenBank/DDBJ databases">
        <title>Huge and variable diversity of episymbiotic CPR bacteria and DPANN archaea in groundwater ecosystems.</title>
        <authorList>
            <person name="He C.Y."/>
            <person name="Keren R."/>
            <person name="Whittaker M."/>
            <person name="Farag I.F."/>
            <person name="Doudna J."/>
            <person name="Cate J.H.D."/>
            <person name="Banfield J.F."/>
        </authorList>
    </citation>
    <scope>NUCLEOTIDE SEQUENCE</scope>
    <source>
        <strain evidence="5">NC_groundwater_672_Ag_B-0.1um_62_36</strain>
    </source>
</reference>
<dbReference type="Pfam" id="PF12838">
    <property type="entry name" value="Fer4_7"/>
    <property type="match status" value="1"/>
</dbReference>
<dbReference type="PANTHER" id="PTHR42783">
    <property type="entry name" value="GLUTAMATE SYNTHASE [NADPH] SMALL CHAIN"/>
    <property type="match status" value="1"/>
</dbReference>
<dbReference type="InterPro" id="IPR023753">
    <property type="entry name" value="FAD/NAD-binding_dom"/>
</dbReference>
<dbReference type="Gene3D" id="3.50.50.60">
    <property type="entry name" value="FAD/NAD(P)-binding domain"/>
    <property type="match status" value="2"/>
</dbReference>
<dbReference type="PANTHER" id="PTHR42783:SF3">
    <property type="entry name" value="GLUTAMATE SYNTHASE [NADPH] SMALL CHAIN-RELATED"/>
    <property type="match status" value="1"/>
</dbReference>
<evidence type="ECO:0000256" key="1">
    <source>
        <dbReference type="ARBA" id="ARBA00022723"/>
    </source>
</evidence>
<dbReference type="Gene3D" id="3.30.70.3270">
    <property type="match status" value="1"/>
</dbReference>
<dbReference type="Gene3D" id="1.10.1060.10">
    <property type="entry name" value="Alpha-helical ferredoxin"/>
    <property type="match status" value="1"/>
</dbReference>
<dbReference type="InterPro" id="IPR036188">
    <property type="entry name" value="FAD/NAD-bd_sf"/>
</dbReference>
<evidence type="ECO:0000259" key="4">
    <source>
        <dbReference type="PROSITE" id="PS51379"/>
    </source>
</evidence>
<accession>A0A932CLI1</accession>
<dbReference type="PROSITE" id="PS00198">
    <property type="entry name" value="4FE4S_FER_1"/>
    <property type="match status" value="2"/>
</dbReference>
<dbReference type="InterPro" id="IPR017896">
    <property type="entry name" value="4Fe4S_Fe-S-bd"/>
</dbReference>
<dbReference type="GO" id="GO:0016491">
    <property type="term" value="F:oxidoreductase activity"/>
    <property type="evidence" value="ECO:0007669"/>
    <property type="project" value="InterPro"/>
</dbReference>
<dbReference type="PRINTS" id="PR00419">
    <property type="entry name" value="ADXRDTASE"/>
</dbReference>
<keyword evidence="2" id="KW-0408">Iron</keyword>
<keyword evidence="3" id="KW-0411">Iron-sulfur</keyword>
<dbReference type="InterPro" id="IPR009051">
    <property type="entry name" value="Helical_ferredxn"/>
</dbReference>
<evidence type="ECO:0000313" key="5">
    <source>
        <dbReference type="EMBL" id="MBI2875558.1"/>
    </source>
</evidence>
<dbReference type="InterPro" id="IPR028261">
    <property type="entry name" value="DPD_II"/>
</dbReference>
<dbReference type="GO" id="GO:0051536">
    <property type="term" value="F:iron-sulfur cluster binding"/>
    <property type="evidence" value="ECO:0007669"/>
    <property type="project" value="UniProtKB-KW"/>
</dbReference>
<organism evidence="5 6">
    <name type="scientific">Tectimicrobiota bacterium</name>
    <dbReference type="NCBI Taxonomy" id="2528274"/>
    <lineage>
        <taxon>Bacteria</taxon>
        <taxon>Pseudomonadati</taxon>
        <taxon>Nitrospinota/Tectimicrobiota group</taxon>
        <taxon>Candidatus Tectimicrobiota</taxon>
    </lineage>
</organism>
<dbReference type="SUPFAM" id="SSF51971">
    <property type="entry name" value="Nucleotide-binding domain"/>
    <property type="match status" value="1"/>
</dbReference>
<dbReference type="SUPFAM" id="SSF54862">
    <property type="entry name" value="4Fe-4S ferredoxins"/>
    <property type="match status" value="1"/>
</dbReference>
<gene>
    <name evidence="5" type="ORF">HYY20_01605</name>
</gene>
<protein>
    <submittedName>
        <fullName evidence="5">FAD-dependent oxidoreductase</fullName>
    </submittedName>
</protein>
<dbReference type="InterPro" id="IPR017900">
    <property type="entry name" value="4Fe4S_Fe_S_CS"/>
</dbReference>
<evidence type="ECO:0000256" key="3">
    <source>
        <dbReference type="ARBA" id="ARBA00023014"/>
    </source>
</evidence>
<feature type="domain" description="4Fe-4S ferredoxin-type" evidence="4">
    <location>
        <begin position="482"/>
        <end position="511"/>
    </location>
</feature>
<keyword evidence="1" id="KW-0479">Metal-binding</keyword>
<evidence type="ECO:0000313" key="6">
    <source>
        <dbReference type="Proteomes" id="UP000769766"/>
    </source>
</evidence>
<feature type="domain" description="4Fe-4S ferredoxin-type" evidence="4">
    <location>
        <begin position="529"/>
        <end position="559"/>
    </location>
</feature>
<dbReference type="SUPFAM" id="SSF46548">
    <property type="entry name" value="alpha-helical ferredoxin"/>
    <property type="match status" value="1"/>
</dbReference>
<dbReference type="GO" id="GO:0046872">
    <property type="term" value="F:metal ion binding"/>
    <property type="evidence" value="ECO:0007669"/>
    <property type="project" value="UniProtKB-KW"/>
</dbReference>
<sequence>MRKEMEREVDLVDHDWLKRNIRCQDACPLHTDIPGYIALIVQGQYVEAYTLIRETNPFPSVCSRICHRPCELACLRGGMDAPVAINFLKRFVADRITQGEKLVTPVRAQRDERVAIVGSGPAGLTAAHDLARQGYGVTVFEAQPVAGGMLSLGIPDFRLPKGEVALEIDLIRQLGVEIHLNTPIGRDLTLNDLRKGFYHAILIATGAHQAKALKITGEEAHGVIEALPFLRQVNLGERRRPGERVIVVGDGYAAFDAARVAVRLGSQVTLLCRDERDKIAVPRWEAEAAEEEGIDLRFLLWPTRVLTERGRAKGLECLEVENNDGARGRVLVPIQGLRVSFEADAIINAAGEEPQHSFWCESGGPRKRGVGGEVKQGEPGVYLAGDAATGPRTVVEAIASGHQAAAAICRYLEGKREKGPREEMAWEEMISLQVDGHYDATPRQEALRTSSDRRQGSFEEVELGYDEGLALREASRCLQCNVQVDFNAEECLVCGRCAEVCPSDCIQMVDQEGREFQPKTLREPWLIGRGMLKDDSLCIRCGLCKEVCPVETGMSFRRITWRSRLC</sequence>
<proteinExistence type="predicted"/>
<name>A0A932CLI1_UNCTE</name>
<dbReference type="Pfam" id="PF07992">
    <property type="entry name" value="Pyr_redox_2"/>
    <property type="match status" value="1"/>
</dbReference>
<dbReference type="EMBL" id="JACPRF010000047">
    <property type="protein sequence ID" value="MBI2875558.1"/>
    <property type="molecule type" value="Genomic_DNA"/>
</dbReference>
<dbReference type="Pfam" id="PF14691">
    <property type="entry name" value="Fer4_20"/>
    <property type="match status" value="1"/>
</dbReference>